<sequence>MNVRFATPKDKVKILDLFDEFGSLINATDIPSEVGGAMFDEIINRDDTKIFVVEEKGQISGIATFYLLPNIRHGRKRGHLEDFFITSTARNKGVGTFLLKSIKDYCHKNNIKVIKLHSGNELVNAHSFYEKNGGKTTERFFRFDID</sequence>
<organism evidence="4 5">
    <name type="scientific">Candidatus Gottesmanbacteria bacterium RIFCSPLOWO2_01_FULL_39_12b</name>
    <dbReference type="NCBI Taxonomy" id="1798388"/>
    <lineage>
        <taxon>Bacteria</taxon>
        <taxon>Candidatus Gottesmaniibacteriota</taxon>
    </lineage>
</organism>
<accession>A0A1F6ANI1</accession>
<dbReference type="PANTHER" id="PTHR10545:SF29">
    <property type="entry name" value="GH14572P-RELATED"/>
    <property type="match status" value="1"/>
</dbReference>
<dbReference type="CDD" id="cd04301">
    <property type="entry name" value="NAT_SF"/>
    <property type="match status" value="1"/>
</dbReference>
<proteinExistence type="predicted"/>
<dbReference type="PROSITE" id="PS51186">
    <property type="entry name" value="GNAT"/>
    <property type="match status" value="1"/>
</dbReference>
<dbReference type="EMBL" id="MFJR01000012">
    <property type="protein sequence ID" value="OGG26270.1"/>
    <property type="molecule type" value="Genomic_DNA"/>
</dbReference>
<evidence type="ECO:0000259" key="3">
    <source>
        <dbReference type="PROSITE" id="PS51186"/>
    </source>
</evidence>
<evidence type="ECO:0000313" key="4">
    <source>
        <dbReference type="EMBL" id="OGG26270.1"/>
    </source>
</evidence>
<evidence type="ECO:0000256" key="1">
    <source>
        <dbReference type="ARBA" id="ARBA00022679"/>
    </source>
</evidence>
<dbReference type="PANTHER" id="PTHR10545">
    <property type="entry name" value="DIAMINE N-ACETYLTRANSFERASE"/>
    <property type="match status" value="1"/>
</dbReference>
<dbReference type="SUPFAM" id="SSF55729">
    <property type="entry name" value="Acyl-CoA N-acyltransferases (Nat)"/>
    <property type="match status" value="1"/>
</dbReference>
<dbReference type="InterPro" id="IPR016181">
    <property type="entry name" value="Acyl_CoA_acyltransferase"/>
</dbReference>
<dbReference type="InterPro" id="IPR000182">
    <property type="entry name" value="GNAT_dom"/>
</dbReference>
<dbReference type="InterPro" id="IPR051016">
    <property type="entry name" value="Diverse_Substrate_AcTransf"/>
</dbReference>
<evidence type="ECO:0000313" key="5">
    <source>
        <dbReference type="Proteomes" id="UP000176609"/>
    </source>
</evidence>
<dbReference type="Proteomes" id="UP000176609">
    <property type="component" value="Unassembled WGS sequence"/>
</dbReference>
<comment type="caution">
    <text evidence="4">The sequence shown here is derived from an EMBL/GenBank/DDBJ whole genome shotgun (WGS) entry which is preliminary data.</text>
</comment>
<keyword evidence="2" id="KW-0012">Acyltransferase</keyword>
<keyword evidence="1" id="KW-0808">Transferase</keyword>
<dbReference type="AlphaFoldDB" id="A0A1F6ANI1"/>
<evidence type="ECO:0000256" key="2">
    <source>
        <dbReference type="ARBA" id="ARBA00023315"/>
    </source>
</evidence>
<gene>
    <name evidence="4" type="ORF">A2960_04820</name>
</gene>
<protein>
    <recommendedName>
        <fullName evidence="3">N-acetyltransferase domain-containing protein</fullName>
    </recommendedName>
</protein>
<reference evidence="4 5" key="1">
    <citation type="journal article" date="2016" name="Nat. Commun.">
        <title>Thousands of microbial genomes shed light on interconnected biogeochemical processes in an aquifer system.</title>
        <authorList>
            <person name="Anantharaman K."/>
            <person name="Brown C.T."/>
            <person name="Hug L.A."/>
            <person name="Sharon I."/>
            <person name="Castelle C.J."/>
            <person name="Probst A.J."/>
            <person name="Thomas B.C."/>
            <person name="Singh A."/>
            <person name="Wilkins M.J."/>
            <person name="Karaoz U."/>
            <person name="Brodie E.L."/>
            <person name="Williams K.H."/>
            <person name="Hubbard S.S."/>
            <person name="Banfield J.F."/>
        </authorList>
    </citation>
    <scope>NUCLEOTIDE SEQUENCE [LARGE SCALE GENOMIC DNA]</scope>
</reference>
<dbReference type="Pfam" id="PF00583">
    <property type="entry name" value="Acetyltransf_1"/>
    <property type="match status" value="1"/>
</dbReference>
<feature type="domain" description="N-acetyltransferase" evidence="3">
    <location>
        <begin position="1"/>
        <end position="146"/>
    </location>
</feature>
<name>A0A1F6ANI1_9BACT</name>
<dbReference type="GO" id="GO:0008080">
    <property type="term" value="F:N-acetyltransferase activity"/>
    <property type="evidence" value="ECO:0007669"/>
    <property type="project" value="UniProtKB-ARBA"/>
</dbReference>
<dbReference type="Gene3D" id="3.40.630.30">
    <property type="match status" value="1"/>
</dbReference>